<evidence type="ECO:0000256" key="2">
    <source>
        <dbReference type="ARBA" id="ARBA00022448"/>
    </source>
</evidence>
<dbReference type="FunFam" id="3.40.50.300:FF:000201">
    <property type="entry name" value="Glycine betaine/L-proline ABC transporter ATP-binding protein"/>
    <property type="match status" value="1"/>
</dbReference>
<dbReference type="SUPFAM" id="SSF54631">
    <property type="entry name" value="CBS-domain pair"/>
    <property type="match status" value="1"/>
</dbReference>
<dbReference type="PANTHER" id="PTHR43117">
    <property type="entry name" value="OSMOPROTECTANT IMPORT ATP-BINDING PROTEIN OSMV"/>
    <property type="match status" value="1"/>
</dbReference>
<keyword evidence="8" id="KW-0129">CBS domain</keyword>
<dbReference type="GO" id="GO:0031460">
    <property type="term" value="P:glycine betaine transport"/>
    <property type="evidence" value="ECO:0007669"/>
    <property type="project" value="InterPro"/>
</dbReference>
<keyword evidence="7 9" id="KW-0067">ATP-binding</keyword>
<organism evidence="13 14">
    <name type="scientific">Cupriavidus gilardii J11</name>
    <dbReference type="NCBI Taxonomy" id="936133"/>
    <lineage>
        <taxon>Bacteria</taxon>
        <taxon>Pseudomonadati</taxon>
        <taxon>Pseudomonadota</taxon>
        <taxon>Betaproteobacteria</taxon>
        <taxon>Burkholderiales</taxon>
        <taxon>Burkholderiaceae</taxon>
        <taxon>Cupriavidus</taxon>
    </lineage>
</organism>
<sequence>MIELDQLSKSFTQKDGALVRAVDKVSLAVPRGEICVFLGPSGCGKTTTLKMINRLIPPTSGHVRIDGEDTAGIDGVELRRKIGYVIQQIGLFPNMTIEQNITVVPRLLGWDKRRCRERARELMSMVQLDPDRMLTRYPRELSGGQQQRIGVIRALAADAPVLLMDEPFGAVDPINRESIQNEFLQMQRQLGKTVIMVSHDIDEAIKLADKVAVFRAGKLVQFAHPDTLLAQPADEFVQAFVGHDNTLKRLLLVRAGDAATLGAHAGPDTPLSQALAMMDDADMRYLPVLDRGQRALGYVARRDARNPAAGQQVCADALRPFPATASFDEHLRIVLSRMYQHNTSWLPVVDADGVYLGEVTQESIAGYLSSGRSRSAAPAAVTAPVRAAQPATATGTSAGAGRDRAPGKAAGLAEAKAA</sequence>
<evidence type="ECO:0000256" key="8">
    <source>
        <dbReference type="PROSITE-ProRule" id="PRU00703"/>
    </source>
</evidence>
<dbReference type="InterPro" id="IPR003593">
    <property type="entry name" value="AAA+_ATPase"/>
</dbReference>
<dbReference type="OrthoDB" id="9802264at2"/>
<comment type="caution">
    <text evidence="13">The sequence shown here is derived from an EMBL/GenBank/DDBJ whole genome shotgun (WGS) entry which is preliminary data.</text>
</comment>
<dbReference type="GO" id="GO:0005524">
    <property type="term" value="F:ATP binding"/>
    <property type="evidence" value="ECO:0007669"/>
    <property type="project" value="UniProtKB-UniRule"/>
</dbReference>
<feature type="compositionally biased region" description="Low complexity" evidence="10">
    <location>
        <begin position="407"/>
        <end position="418"/>
    </location>
</feature>
<dbReference type="SMART" id="SM00382">
    <property type="entry name" value="AAA"/>
    <property type="match status" value="1"/>
</dbReference>
<dbReference type="AlphaFoldDB" id="A0A562BQ22"/>
<dbReference type="GO" id="GO:0005886">
    <property type="term" value="C:plasma membrane"/>
    <property type="evidence" value="ECO:0007669"/>
    <property type="project" value="UniProtKB-SubCell"/>
</dbReference>
<comment type="subcellular location">
    <subcellularLocation>
        <location evidence="9">Cell inner membrane</location>
        <topology evidence="9">Peripheral membrane protein</topology>
    </subcellularLocation>
</comment>
<protein>
    <recommendedName>
        <fullName evidence="9">Quaternary amine transport ATP-binding protein</fullName>
        <ecNumber evidence="9">7.6.2.9</ecNumber>
    </recommendedName>
</protein>
<dbReference type="InterPro" id="IPR027417">
    <property type="entry name" value="P-loop_NTPase"/>
</dbReference>
<dbReference type="PANTHER" id="PTHR43117:SF4">
    <property type="entry name" value="OSMOPROTECTANT IMPORT ATP-BINDING PROTEIN OSMV"/>
    <property type="match status" value="1"/>
</dbReference>
<keyword evidence="4 9" id="KW-0472">Membrane</keyword>
<keyword evidence="14" id="KW-1185">Reference proteome</keyword>
<keyword evidence="6 9" id="KW-0547">Nucleotide-binding</keyword>
<dbReference type="NCBIfam" id="TIGR01186">
    <property type="entry name" value="proV"/>
    <property type="match status" value="1"/>
</dbReference>
<evidence type="ECO:0000256" key="10">
    <source>
        <dbReference type="SAM" id="MobiDB-lite"/>
    </source>
</evidence>
<evidence type="ECO:0000256" key="7">
    <source>
        <dbReference type="ARBA" id="ARBA00022840"/>
    </source>
</evidence>
<dbReference type="Pfam" id="PF00571">
    <property type="entry name" value="CBS"/>
    <property type="match status" value="2"/>
</dbReference>
<evidence type="ECO:0000256" key="4">
    <source>
        <dbReference type="ARBA" id="ARBA00022519"/>
    </source>
</evidence>
<proteinExistence type="inferred from homology"/>
<dbReference type="GO" id="GO:0015418">
    <property type="term" value="F:ABC-type quaternary ammonium compound transporting activity"/>
    <property type="evidence" value="ECO:0007669"/>
    <property type="project" value="UniProtKB-EC"/>
</dbReference>
<dbReference type="Pfam" id="PF00005">
    <property type="entry name" value="ABC_tran"/>
    <property type="match status" value="1"/>
</dbReference>
<dbReference type="EMBL" id="VLJN01000011">
    <property type="protein sequence ID" value="TWG87029.1"/>
    <property type="molecule type" value="Genomic_DNA"/>
</dbReference>
<dbReference type="Gene3D" id="3.40.50.300">
    <property type="entry name" value="P-loop containing nucleotide triphosphate hydrolases"/>
    <property type="match status" value="1"/>
</dbReference>
<dbReference type="GO" id="GO:0006865">
    <property type="term" value="P:amino acid transport"/>
    <property type="evidence" value="ECO:0007669"/>
    <property type="project" value="UniProtKB-UniRule"/>
</dbReference>
<feature type="region of interest" description="Disordered" evidence="10">
    <location>
        <begin position="381"/>
        <end position="418"/>
    </location>
</feature>
<keyword evidence="4 9" id="KW-0997">Cell inner membrane</keyword>
<evidence type="ECO:0000259" key="12">
    <source>
        <dbReference type="PROSITE" id="PS51371"/>
    </source>
</evidence>
<dbReference type="InterPro" id="IPR000644">
    <property type="entry name" value="CBS_dom"/>
</dbReference>
<accession>A0A562BQ22</accession>
<dbReference type="PROSITE" id="PS51371">
    <property type="entry name" value="CBS"/>
    <property type="match status" value="1"/>
</dbReference>
<keyword evidence="2 9" id="KW-0813">Transport</keyword>
<comment type="catalytic activity">
    <reaction evidence="9">
        <text>a quaternary ammonium(out) + ATP + H2O = a quaternary ammonium(in) + ADP + phosphate + H(+)</text>
        <dbReference type="Rhea" id="RHEA:11036"/>
        <dbReference type="ChEBI" id="CHEBI:15377"/>
        <dbReference type="ChEBI" id="CHEBI:15378"/>
        <dbReference type="ChEBI" id="CHEBI:30616"/>
        <dbReference type="ChEBI" id="CHEBI:35267"/>
        <dbReference type="ChEBI" id="CHEBI:43474"/>
        <dbReference type="ChEBI" id="CHEBI:456216"/>
    </reaction>
</comment>
<keyword evidence="5" id="KW-0677">Repeat</keyword>
<feature type="compositionally biased region" description="Low complexity" evidence="10">
    <location>
        <begin position="381"/>
        <end position="400"/>
    </location>
</feature>
<evidence type="ECO:0000256" key="1">
    <source>
        <dbReference type="ARBA" id="ARBA00005417"/>
    </source>
</evidence>
<feature type="domain" description="CBS" evidence="12">
    <location>
        <begin position="318"/>
        <end position="374"/>
    </location>
</feature>
<dbReference type="GO" id="GO:0006970">
    <property type="term" value="P:response to osmotic stress"/>
    <property type="evidence" value="ECO:0007669"/>
    <property type="project" value="UniProtKB-ARBA"/>
</dbReference>
<dbReference type="Proteomes" id="UP000318141">
    <property type="component" value="Unassembled WGS sequence"/>
</dbReference>
<evidence type="ECO:0000256" key="9">
    <source>
        <dbReference type="RuleBase" id="RU369116"/>
    </source>
</evidence>
<dbReference type="InterPro" id="IPR046342">
    <property type="entry name" value="CBS_dom_sf"/>
</dbReference>
<evidence type="ECO:0000256" key="3">
    <source>
        <dbReference type="ARBA" id="ARBA00022475"/>
    </source>
</evidence>
<dbReference type="Gene3D" id="3.10.580.10">
    <property type="entry name" value="CBS-domain"/>
    <property type="match status" value="1"/>
</dbReference>
<keyword evidence="3" id="KW-1003">Cell membrane</keyword>
<comment type="subunit">
    <text evidence="9">The complex is probably composed of two ATP-binding proteins, two transmembrane proteins and a solute-binding protein.</text>
</comment>
<name>A0A562BQ22_9BURK</name>
<dbReference type="EC" id="7.6.2.9" evidence="9"/>
<evidence type="ECO:0000259" key="11">
    <source>
        <dbReference type="PROSITE" id="PS50893"/>
    </source>
</evidence>
<dbReference type="GO" id="GO:0016887">
    <property type="term" value="F:ATP hydrolysis activity"/>
    <property type="evidence" value="ECO:0007669"/>
    <property type="project" value="UniProtKB-UniRule"/>
</dbReference>
<dbReference type="SMART" id="SM00116">
    <property type="entry name" value="CBS"/>
    <property type="match status" value="2"/>
</dbReference>
<feature type="domain" description="ABC transporter" evidence="11">
    <location>
        <begin position="2"/>
        <end position="241"/>
    </location>
</feature>
<dbReference type="PROSITE" id="PS00211">
    <property type="entry name" value="ABC_TRANSPORTER_1"/>
    <property type="match status" value="1"/>
</dbReference>
<evidence type="ECO:0000256" key="6">
    <source>
        <dbReference type="ARBA" id="ARBA00022741"/>
    </source>
</evidence>
<dbReference type="SUPFAM" id="SSF52540">
    <property type="entry name" value="P-loop containing nucleoside triphosphate hydrolases"/>
    <property type="match status" value="1"/>
</dbReference>
<dbReference type="InterPro" id="IPR017871">
    <property type="entry name" value="ABC_transporter-like_CS"/>
</dbReference>
<evidence type="ECO:0000256" key="5">
    <source>
        <dbReference type="ARBA" id="ARBA00022737"/>
    </source>
</evidence>
<dbReference type="PROSITE" id="PS50893">
    <property type="entry name" value="ABC_TRANSPORTER_2"/>
    <property type="match status" value="1"/>
</dbReference>
<evidence type="ECO:0000313" key="13">
    <source>
        <dbReference type="EMBL" id="TWG87029.1"/>
    </source>
</evidence>
<dbReference type="InterPro" id="IPR003439">
    <property type="entry name" value="ABC_transporter-like_ATP-bd"/>
</dbReference>
<comment type="similarity">
    <text evidence="1 9">Belongs to the ABC transporter superfamily.</text>
</comment>
<gene>
    <name evidence="13" type="ORF">L602_001900000320</name>
</gene>
<dbReference type="InterPro" id="IPR005892">
    <property type="entry name" value="Gly-betaine_transp_ATP-bd"/>
</dbReference>
<reference evidence="13 14" key="1">
    <citation type="submission" date="2019-07" db="EMBL/GenBank/DDBJ databases">
        <title>Genome sequencing of lignin-degrading bacterial isolates.</title>
        <authorList>
            <person name="Gladden J."/>
        </authorList>
    </citation>
    <scope>NUCLEOTIDE SEQUENCE [LARGE SCALE GENOMIC DNA]</scope>
    <source>
        <strain evidence="13 14">J11</strain>
    </source>
</reference>
<evidence type="ECO:0000313" key="14">
    <source>
        <dbReference type="Proteomes" id="UP000318141"/>
    </source>
</evidence>
<dbReference type="CDD" id="cd04582">
    <property type="entry name" value="CBS_pair_ABC_OpuCA_assoc"/>
    <property type="match status" value="1"/>
</dbReference>